<proteinExistence type="predicted"/>
<dbReference type="EMBL" id="CP092109">
    <property type="protein sequence ID" value="UWZ80331.1"/>
    <property type="molecule type" value="Genomic_DNA"/>
</dbReference>
<keyword evidence="3" id="KW-1185">Reference proteome</keyword>
<protein>
    <recommendedName>
        <fullName evidence="4">Short chain amide porin</fullName>
    </recommendedName>
</protein>
<organism evidence="2 3">
    <name type="scientific">Geoalkalibacter halelectricus</name>
    <dbReference type="NCBI Taxonomy" id="2847045"/>
    <lineage>
        <taxon>Bacteria</taxon>
        <taxon>Pseudomonadati</taxon>
        <taxon>Thermodesulfobacteriota</taxon>
        <taxon>Desulfuromonadia</taxon>
        <taxon>Desulfuromonadales</taxon>
        <taxon>Geoalkalibacteraceae</taxon>
        <taxon>Geoalkalibacter</taxon>
    </lineage>
</organism>
<accession>A0ABY5ZSW5</accession>
<evidence type="ECO:0008006" key="4">
    <source>
        <dbReference type="Google" id="ProtNLM"/>
    </source>
</evidence>
<sequence>MSKSVKTFIAVAAMLALAAPAMADFKFSGEFRVQGHHQTVQDIGSNDARSFNIIQQRFRPKLDYRVNDLISLTYFAEVDTVWGESISLGRDGRTGADGYNVQTKNLYADLKIPQIDSNFRLGLQGLRDSFSGVVFFDDFAAANLSGKMPFNIDYQLFYSKWDTNAYAGRDRVGLRTEYKDTDFYGIDVSHRYGDFAKAGVAVYYLDNNSNFDINNIPAGGEGVNLDAEVWWAGLYGDYRFANLAFQGFALYQTGEVLVDAPNNTYADTRAWAATVKGSMIIPNGDVGLRYIYFSPDDSEQDLERFYLSQGNYEFTDENLMIFLVDKWVNNEGKNRRAITDAVESGYGLHAVVGSANLRNLPMNTYANLGAGAFFVAKKDPKGGDFGEMNRTLGYEVAARVGKVFADKFDVSLRGAYAFLGKFYDDVDVNNNDADDVYTVALMARVPF</sequence>
<feature type="chain" id="PRO_5046015086" description="Short chain amide porin" evidence="1">
    <location>
        <begin position="24"/>
        <end position="447"/>
    </location>
</feature>
<evidence type="ECO:0000313" key="2">
    <source>
        <dbReference type="EMBL" id="UWZ80331.1"/>
    </source>
</evidence>
<reference evidence="2" key="1">
    <citation type="journal article" date="2022" name="Environ. Microbiol.">
        <title>Geoalkalibacter halelectricus SAP #1 sp. nov. possessing extracellular electron transfer and mineral#reducing capabilities from a haloalkaline environment.</title>
        <authorList>
            <person name="Yadav S."/>
            <person name="Singh R."/>
            <person name="Sundharam S.S."/>
            <person name="Chaudhary S."/>
            <person name="Krishnamurthi S."/>
            <person name="Patil S.A."/>
        </authorList>
    </citation>
    <scope>NUCLEOTIDE SEQUENCE</scope>
    <source>
        <strain evidence="2">SAP-1</strain>
    </source>
</reference>
<evidence type="ECO:0000313" key="3">
    <source>
        <dbReference type="Proteomes" id="UP001060414"/>
    </source>
</evidence>
<gene>
    <name evidence="2" type="ORF">L9S41_02750</name>
</gene>
<feature type="signal peptide" evidence="1">
    <location>
        <begin position="1"/>
        <end position="23"/>
    </location>
</feature>
<dbReference type="Proteomes" id="UP001060414">
    <property type="component" value="Chromosome"/>
</dbReference>
<evidence type="ECO:0000256" key="1">
    <source>
        <dbReference type="SAM" id="SignalP"/>
    </source>
</evidence>
<keyword evidence="1" id="KW-0732">Signal</keyword>
<name>A0ABY5ZSW5_9BACT</name>
<dbReference type="RefSeq" id="WP_260748688.1">
    <property type="nucleotide sequence ID" value="NZ_CP092109.1"/>
</dbReference>
<dbReference type="SUPFAM" id="SSF56935">
    <property type="entry name" value="Porins"/>
    <property type="match status" value="1"/>
</dbReference>